<comment type="similarity">
    <text evidence="2">Belongs to the MmpS family.</text>
</comment>
<reference evidence="9 10" key="1">
    <citation type="submission" date="2015-10" db="EMBL/GenBank/DDBJ databases">
        <authorList>
            <person name="Gilbert D.G."/>
        </authorList>
    </citation>
    <scope>NUCLEOTIDE SEQUENCE [LARGE SCALE GENOMIC DNA]</scope>
    <source>
        <strain evidence="9 10">NRRL B-16712</strain>
    </source>
</reference>
<feature type="transmembrane region" description="Helical" evidence="8">
    <location>
        <begin position="21"/>
        <end position="41"/>
    </location>
</feature>
<evidence type="ECO:0000256" key="2">
    <source>
        <dbReference type="ARBA" id="ARBA00007531"/>
    </source>
</evidence>
<feature type="region of interest" description="Disordered" evidence="7">
    <location>
        <begin position="144"/>
        <end position="169"/>
    </location>
</feature>
<evidence type="ECO:0000256" key="8">
    <source>
        <dbReference type="SAM" id="Phobius"/>
    </source>
</evidence>
<evidence type="ECO:0000256" key="5">
    <source>
        <dbReference type="ARBA" id="ARBA00022989"/>
    </source>
</evidence>
<dbReference type="InterPro" id="IPR038468">
    <property type="entry name" value="MmpS_C"/>
</dbReference>
<dbReference type="AlphaFoldDB" id="A0A0X3VCE6"/>
<dbReference type="EMBL" id="LLZH01000004">
    <property type="protein sequence ID" value="KUL42097.1"/>
    <property type="molecule type" value="Genomic_DNA"/>
</dbReference>
<name>A0A0X3VCE6_9ACTN</name>
<evidence type="ECO:0000313" key="10">
    <source>
        <dbReference type="Proteomes" id="UP000053244"/>
    </source>
</evidence>
<evidence type="ECO:0000256" key="4">
    <source>
        <dbReference type="ARBA" id="ARBA00022692"/>
    </source>
</evidence>
<comment type="caution">
    <text evidence="9">The sequence shown here is derived from an EMBL/GenBank/DDBJ whole genome shotgun (WGS) entry which is preliminary data.</text>
</comment>
<proteinExistence type="inferred from homology"/>
<evidence type="ECO:0000256" key="3">
    <source>
        <dbReference type="ARBA" id="ARBA00022475"/>
    </source>
</evidence>
<keyword evidence="6 8" id="KW-0472">Membrane</keyword>
<dbReference type="Pfam" id="PF05423">
    <property type="entry name" value="Mycobact_memb"/>
    <property type="match status" value="1"/>
</dbReference>
<accession>A0A0X3VCE6</accession>
<keyword evidence="3" id="KW-1003">Cell membrane</keyword>
<dbReference type="Gene3D" id="2.60.40.2880">
    <property type="entry name" value="MmpS1-5, C-terminal soluble domain"/>
    <property type="match status" value="1"/>
</dbReference>
<keyword evidence="5 8" id="KW-1133">Transmembrane helix</keyword>
<comment type="subcellular location">
    <subcellularLocation>
        <location evidence="1">Cell membrane</location>
    </subcellularLocation>
</comment>
<dbReference type="Proteomes" id="UP000053244">
    <property type="component" value="Unassembled WGS sequence"/>
</dbReference>
<organism evidence="9 10">
    <name type="scientific">Actinoplanes awajinensis subsp. mycoplanecinus</name>
    <dbReference type="NCBI Taxonomy" id="135947"/>
    <lineage>
        <taxon>Bacteria</taxon>
        <taxon>Bacillati</taxon>
        <taxon>Actinomycetota</taxon>
        <taxon>Actinomycetes</taxon>
        <taxon>Micromonosporales</taxon>
        <taxon>Micromonosporaceae</taxon>
        <taxon>Actinoplanes</taxon>
    </lineage>
</organism>
<keyword evidence="10" id="KW-1185">Reference proteome</keyword>
<evidence type="ECO:0000256" key="6">
    <source>
        <dbReference type="ARBA" id="ARBA00023136"/>
    </source>
</evidence>
<dbReference type="InterPro" id="IPR008693">
    <property type="entry name" value="MmpS"/>
</dbReference>
<evidence type="ECO:0000256" key="1">
    <source>
        <dbReference type="ARBA" id="ARBA00004236"/>
    </source>
</evidence>
<evidence type="ECO:0000313" key="9">
    <source>
        <dbReference type="EMBL" id="KUL42097.1"/>
    </source>
</evidence>
<dbReference type="GO" id="GO:0005886">
    <property type="term" value="C:plasma membrane"/>
    <property type="evidence" value="ECO:0007669"/>
    <property type="project" value="UniProtKB-SubCell"/>
</dbReference>
<protein>
    <submittedName>
        <fullName evidence="9">Uncharacterized protein</fullName>
    </submittedName>
</protein>
<dbReference type="RefSeq" id="WP_067684582.1">
    <property type="nucleotide sequence ID" value="NZ_LLZH01000004.1"/>
</dbReference>
<evidence type="ECO:0000256" key="7">
    <source>
        <dbReference type="SAM" id="MobiDB-lite"/>
    </source>
</evidence>
<sequence>MIDLDSPFDAVPAPRRPRRRIYLAVGAAALVLAGAATAFAVTRPRADPPGVRFEAESASGKALTISWDVGVKHVGRTKEVSTPWSTTVTGTPAELDAVKSMVVLSTADDEVTCRIIIDGAVVAEFTQPRVAACVHGMEKLPDFGDLPDPALPGSGSDLGETPDPTLPAG</sequence>
<gene>
    <name evidence="9" type="ORF">ADL15_02020</name>
</gene>
<keyword evidence="4 8" id="KW-0812">Transmembrane</keyword>